<protein>
    <submittedName>
        <fullName evidence="1">Uncharacterized protein</fullName>
    </submittedName>
</protein>
<evidence type="ECO:0000313" key="2">
    <source>
        <dbReference type="Proteomes" id="UP000821845"/>
    </source>
</evidence>
<proteinExistence type="predicted"/>
<name>A0ACB7SA43_HYAAI</name>
<gene>
    <name evidence="1" type="ORF">HPB50_000083</name>
</gene>
<keyword evidence="2" id="KW-1185">Reference proteome</keyword>
<accession>A0ACB7SA43</accession>
<organism evidence="1 2">
    <name type="scientific">Hyalomma asiaticum</name>
    <name type="common">Tick</name>
    <dbReference type="NCBI Taxonomy" id="266040"/>
    <lineage>
        <taxon>Eukaryota</taxon>
        <taxon>Metazoa</taxon>
        <taxon>Ecdysozoa</taxon>
        <taxon>Arthropoda</taxon>
        <taxon>Chelicerata</taxon>
        <taxon>Arachnida</taxon>
        <taxon>Acari</taxon>
        <taxon>Parasitiformes</taxon>
        <taxon>Ixodida</taxon>
        <taxon>Ixodoidea</taxon>
        <taxon>Ixodidae</taxon>
        <taxon>Hyalomminae</taxon>
        <taxon>Hyalomma</taxon>
    </lineage>
</organism>
<sequence length="88" mass="9176">MSPHKIPNGEEAASGAATSSSGISTDLDCLFGGPTSRLVSTAHASTLLMSQFTWSPLQLTVDGAPFLFAGAKSCLSAGRFLVVDRFER</sequence>
<dbReference type="Proteomes" id="UP000821845">
    <property type="component" value="Chromosome 4"/>
</dbReference>
<evidence type="ECO:0000313" key="1">
    <source>
        <dbReference type="EMBL" id="KAH6931738.1"/>
    </source>
</evidence>
<dbReference type="EMBL" id="CM023484">
    <property type="protein sequence ID" value="KAH6931738.1"/>
    <property type="molecule type" value="Genomic_DNA"/>
</dbReference>
<reference evidence="1" key="1">
    <citation type="submission" date="2020-05" db="EMBL/GenBank/DDBJ databases">
        <title>Large-scale comparative analyses of tick genomes elucidate their genetic diversity and vector capacities.</title>
        <authorList>
            <person name="Jia N."/>
            <person name="Wang J."/>
            <person name="Shi W."/>
            <person name="Du L."/>
            <person name="Sun Y."/>
            <person name="Zhan W."/>
            <person name="Jiang J."/>
            <person name="Wang Q."/>
            <person name="Zhang B."/>
            <person name="Ji P."/>
            <person name="Sakyi L.B."/>
            <person name="Cui X."/>
            <person name="Yuan T."/>
            <person name="Jiang B."/>
            <person name="Yang W."/>
            <person name="Lam T.T.-Y."/>
            <person name="Chang Q."/>
            <person name="Ding S."/>
            <person name="Wang X."/>
            <person name="Zhu J."/>
            <person name="Ruan X."/>
            <person name="Zhao L."/>
            <person name="Wei J."/>
            <person name="Que T."/>
            <person name="Du C."/>
            <person name="Cheng J."/>
            <person name="Dai P."/>
            <person name="Han X."/>
            <person name="Huang E."/>
            <person name="Gao Y."/>
            <person name="Liu J."/>
            <person name="Shao H."/>
            <person name="Ye R."/>
            <person name="Li L."/>
            <person name="Wei W."/>
            <person name="Wang X."/>
            <person name="Wang C."/>
            <person name="Yang T."/>
            <person name="Huo Q."/>
            <person name="Li W."/>
            <person name="Guo W."/>
            <person name="Chen H."/>
            <person name="Zhou L."/>
            <person name="Ni X."/>
            <person name="Tian J."/>
            <person name="Zhou Y."/>
            <person name="Sheng Y."/>
            <person name="Liu T."/>
            <person name="Pan Y."/>
            <person name="Xia L."/>
            <person name="Li J."/>
            <person name="Zhao F."/>
            <person name="Cao W."/>
        </authorList>
    </citation>
    <scope>NUCLEOTIDE SEQUENCE</scope>
    <source>
        <strain evidence="1">Hyas-2018</strain>
    </source>
</reference>
<comment type="caution">
    <text evidence="1">The sequence shown here is derived from an EMBL/GenBank/DDBJ whole genome shotgun (WGS) entry which is preliminary data.</text>
</comment>